<reference evidence="1" key="2">
    <citation type="journal article" date="2023" name="Science">
        <title>Genomic signatures of disease resistance in endangered staghorn corals.</title>
        <authorList>
            <person name="Vollmer S.V."/>
            <person name="Selwyn J.D."/>
            <person name="Despard B.A."/>
            <person name="Roesel C.L."/>
        </authorList>
    </citation>
    <scope>NUCLEOTIDE SEQUENCE</scope>
    <source>
        <strain evidence="1">K2</strain>
    </source>
</reference>
<name>A0AAD9QDV2_ACRCE</name>
<dbReference type="EMBL" id="JARQWQ010000040">
    <property type="protein sequence ID" value="KAK2559478.1"/>
    <property type="molecule type" value="Genomic_DNA"/>
</dbReference>
<dbReference type="AlphaFoldDB" id="A0AAD9QDV2"/>
<reference evidence="1" key="1">
    <citation type="journal article" date="2023" name="G3 (Bethesda)">
        <title>Whole genome assembly and annotation of the endangered Caribbean coral Acropora cervicornis.</title>
        <authorList>
            <person name="Selwyn J.D."/>
            <person name="Vollmer S.V."/>
        </authorList>
    </citation>
    <scope>NUCLEOTIDE SEQUENCE</scope>
    <source>
        <strain evidence="1">K2</strain>
    </source>
</reference>
<evidence type="ECO:0000313" key="2">
    <source>
        <dbReference type="Proteomes" id="UP001249851"/>
    </source>
</evidence>
<protein>
    <submittedName>
        <fullName evidence="1">Uncharacterized protein</fullName>
    </submittedName>
</protein>
<keyword evidence="2" id="KW-1185">Reference proteome</keyword>
<evidence type="ECO:0000313" key="1">
    <source>
        <dbReference type="EMBL" id="KAK2559478.1"/>
    </source>
</evidence>
<gene>
    <name evidence="1" type="ORF">P5673_018119</name>
</gene>
<comment type="caution">
    <text evidence="1">The sequence shown here is derived from an EMBL/GenBank/DDBJ whole genome shotgun (WGS) entry which is preliminary data.</text>
</comment>
<proteinExistence type="predicted"/>
<accession>A0AAD9QDV2</accession>
<sequence>MSKNMTKHSLSGIQSLNNFTFTESEEIIAWWAYNVGPRNGLLSAASLARLGTPQGPKNLQVHLAFCSPDMLTGVFRAPSRAREQPPRAPTIKPIAAEGIQLEEEESVVFGCP</sequence>
<organism evidence="1 2">
    <name type="scientific">Acropora cervicornis</name>
    <name type="common">Staghorn coral</name>
    <dbReference type="NCBI Taxonomy" id="6130"/>
    <lineage>
        <taxon>Eukaryota</taxon>
        <taxon>Metazoa</taxon>
        <taxon>Cnidaria</taxon>
        <taxon>Anthozoa</taxon>
        <taxon>Hexacorallia</taxon>
        <taxon>Scleractinia</taxon>
        <taxon>Astrocoeniina</taxon>
        <taxon>Acroporidae</taxon>
        <taxon>Acropora</taxon>
    </lineage>
</organism>
<dbReference type="Proteomes" id="UP001249851">
    <property type="component" value="Unassembled WGS sequence"/>
</dbReference>